<organism evidence="1">
    <name type="scientific">Ophidiomyces ophidiicola</name>
    <dbReference type="NCBI Taxonomy" id="1387563"/>
    <lineage>
        <taxon>Eukaryota</taxon>
        <taxon>Fungi</taxon>
        <taxon>Dikarya</taxon>
        <taxon>Ascomycota</taxon>
        <taxon>Pezizomycotina</taxon>
        <taxon>Eurotiomycetes</taxon>
        <taxon>Eurotiomycetidae</taxon>
        <taxon>Onygenales</taxon>
        <taxon>Onygenaceae</taxon>
        <taxon>Ophidiomyces</taxon>
    </lineage>
</organism>
<evidence type="ECO:0000313" key="1">
    <source>
        <dbReference type="EMBL" id="KAI2393119.1"/>
    </source>
</evidence>
<name>A0ACB8V689_9EURO</name>
<gene>
    <name evidence="1" type="ORF">LOY88_000177</name>
</gene>
<sequence>MPRHDEEHGSRRRRSLSRLSASDSGARMTKDQHSGRKHRDDHQPARERHRRDRSASVSEPDRHSRHRKYHRIHGRRSRSRSPREQLSRRHRHSRERRRDDRDSRESPQPRRQRHADSPSRGSPGAERRSKKPLLSQKDAFSKTSSEISHASTPASDKERPNFATTGRLAAETNTVQTGDGAIVLKYHEPPEARKPAAKDAWRLYIFKGDELLETVGLGGRSCWLIGRERFIADLPIDHPSCSKQHAALQFRYVEKRNEYGDKDGRVRPYLVDLESANGSTVNGDPLPPGRYMELIDKDVLKFGLSTREYVLMLPPAD</sequence>
<dbReference type="EMBL" id="JALBCA010000003">
    <property type="protein sequence ID" value="KAI2393119.1"/>
    <property type="molecule type" value="Genomic_DNA"/>
</dbReference>
<accession>A0ACB8V689</accession>
<proteinExistence type="predicted"/>
<comment type="caution">
    <text evidence="1">The sequence shown here is derived from an EMBL/GenBank/DDBJ whole genome shotgun (WGS) entry which is preliminary data.</text>
</comment>
<reference evidence="1" key="1">
    <citation type="journal article" date="2022" name="bioRxiv">
        <title>Population genetic analysis of Ophidiomyces ophidiicola, the causative agent of snake fungal disease, indicates recent introductions to the USA.</title>
        <authorList>
            <person name="Ladner J.T."/>
            <person name="Palmer J.M."/>
            <person name="Ettinger C.L."/>
            <person name="Stajich J.E."/>
            <person name="Farrell T.M."/>
            <person name="Glorioso B.M."/>
            <person name="Lawson B."/>
            <person name="Price S.J."/>
            <person name="Stengle A.G."/>
            <person name="Grear D.A."/>
            <person name="Lorch J.M."/>
        </authorList>
    </citation>
    <scope>NUCLEOTIDE SEQUENCE</scope>
    <source>
        <strain evidence="1">NWHC 24266-5</strain>
    </source>
</reference>
<protein>
    <submittedName>
        <fullName evidence="1">Uncharacterized protein</fullName>
    </submittedName>
</protein>